<feature type="compositionally biased region" description="Low complexity" evidence="1">
    <location>
        <begin position="386"/>
        <end position="399"/>
    </location>
</feature>
<reference evidence="2" key="1">
    <citation type="submission" date="2023-03" db="EMBL/GenBank/DDBJ databases">
        <title>Chromosome-scale reference genome and RAD-based genetic map of yellow starthistle (Centaurea solstitialis) reveal putative structural variation and QTLs associated with invader traits.</title>
        <authorList>
            <person name="Reatini B."/>
            <person name="Cang F.A."/>
            <person name="Jiang Q."/>
            <person name="Mckibben M.T.W."/>
            <person name="Barker M.S."/>
            <person name="Rieseberg L.H."/>
            <person name="Dlugosch K.M."/>
        </authorList>
    </citation>
    <scope>NUCLEOTIDE SEQUENCE</scope>
    <source>
        <strain evidence="2">CAN-66</strain>
        <tissue evidence="2">Leaf</tissue>
    </source>
</reference>
<dbReference type="PANTHER" id="PTHR46519">
    <property type="entry name" value="RING/U-BOX SUPERFAMILY PROTEIN"/>
    <property type="match status" value="1"/>
</dbReference>
<keyword evidence="3" id="KW-1185">Reference proteome</keyword>
<proteinExistence type="predicted"/>
<organism evidence="2 3">
    <name type="scientific">Centaurea solstitialis</name>
    <name type="common">yellow star-thistle</name>
    <dbReference type="NCBI Taxonomy" id="347529"/>
    <lineage>
        <taxon>Eukaryota</taxon>
        <taxon>Viridiplantae</taxon>
        <taxon>Streptophyta</taxon>
        <taxon>Embryophyta</taxon>
        <taxon>Tracheophyta</taxon>
        <taxon>Spermatophyta</taxon>
        <taxon>Magnoliopsida</taxon>
        <taxon>eudicotyledons</taxon>
        <taxon>Gunneridae</taxon>
        <taxon>Pentapetalae</taxon>
        <taxon>asterids</taxon>
        <taxon>campanulids</taxon>
        <taxon>Asterales</taxon>
        <taxon>Asteraceae</taxon>
        <taxon>Carduoideae</taxon>
        <taxon>Cardueae</taxon>
        <taxon>Centaureinae</taxon>
        <taxon>Centaurea</taxon>
    </lineage>
</organism>
<feature type="region of interest" description="Disordered" evidence="1">
    <location>
        <begin position="417"/>
        <end position="512"/>
    </location>
</feature>
<feature type="compositionally biased region" description="Basic and acidic residues" evidence="1">
    <location>
        <begin position="489"/>
        <end position="505"/>
    </location>
</feature>
<feature type="compositionally biased region" description="Basic and acidic residues" evidence="1">
    <location>
        <begin position="640"/>
        <end position="657"/>
    </location>
</feature>
<feature type="region of interest" description="Disordered" evidence="1">
    <location>
        <begin position="640"/>
        <end position="694"/>
    </location>
</feature>
<name>A0AA38THA4_9ASTR</name>
<evidence type="ECO:0000256" key="1">
    <source>
        <dbReference type="SAM" id="MobiDB-lite"/>
    </source>
</evidence>
<dbReference type="PANTHER" id="PTHR46519:SF3">
    <property type="entry name" value="RING_U-BOX SUPERFAMILY PROTEIN"/>
    <property type="match status" value="1"/>
</dbReference>
<sequence length="833" mass="94244">MAVAGINNVSVLESSYLGENCSPASRRWGNQERPISRTSFIRKMWRDLEGESRFRENERQQTNGMVNGGSIGSLCSCSSGGGAEGEDVSVSASEVENECPRNQNQMGLQNGPEDDGNVCLQRPPAFGVAEKQRVRQVFREWGSKNCSGRAFGASHKNNCSRAQRLCENECKRVRTVRQWIEFNAQQAEPGHAGIEEQATEIGCQNKQVQEGLGVHHARVGARRSICRLYGRQALLDLLTRFERERKKELQSLLENRPVTNFAHRNRLQSLLKGRFLWNQRFVQDKKSTSIAASELGLLRQTHTVSDLRLTTVCFIFKEKSENLLPSSEILREMPEPCDSCMSHEGPDHCTQHLQVKPKQTIQIELILVLNTFRKGFLSKLDKYEPSPDGSQSDTSSDSGMKYPEENFQELPADIVNESETPSIRNNIGGTHKIDWETDACGSPREYSSPPEERNQQVLDDEERQQKPPTEFTGTRDQARRVQRKGVKSNWEELEVHEASDGHDPSETNTDSLSWHGSIEELQEPVTEDNGSEWHHLTNAESDGGLDANSIDNEHEWYQETAGSDYQESHDGWYNNTIEDTTESWFAPQVIRTDAFYASDDDNGNRLELRELMSRRRVSNLLQSDFRGRLDQLIQSYVERQDRASESDDEWMLEREQQEQDLQSVDENDDATEAVEGPEGAHSSPPATPQTHQDDTQWEMINGLRTDMVKLQERMSNMQMMLETCMNVQLELQRSVQQEVSSALNRSSTSDESKPNAGKEESCLLCCDSNFDSSPNRCGGPVYVCSKCAVKVNWSKLKERELAVGIKGEDLVFLPKPDQVIDGIHKGVRFVLDG</sequence>
<protein>
    <submittedName>
        <fullName evidence="2">Uncharacterized protein</fullName>
    </submittedName>
</protein>
<feature type="region of interest" description="Disordered" evidence="1">
    <location>
        <begin position="380"/>
        <end position="403"/>
    </location>
</feature>
<feature type="compositionally biased region" description="Acidic residues" evidence="1">
    <location>
        <begin position="663"/>
        <end position="672"/>
    </location>
</feature>
<dbReference type="EMBL" id="JARYMX010000003">
    <property type="protein sequence ID" value="KAJ9554710.1"/>
    <property type="molecule type" value="Genomic_DNA"/>
</dbReference>
<feature type="compositionally biased region" description="Polar residues" evidence="1">
    <location>
        <begin position="417"/>
        <end position="428"/>
    </location>
</feature>
<accession>A0AA38THA4</accession>
<gene>
    <name evidence="2" type="ORF">OSB04_009324</name>
</gene>
<evidence type="ECO:0000313" key="2">
    <source>
        <dbReference type="EMBL" id="KAJ9554710.1"/>
    </source>
</evidence>
<comment type="caution">
    <text evidence="2">The sequence shown here is derived from an EMBL/GenBank/DDBJ whole genome shotgun (WGS) entry which is preliminary data.</text>
</comment>
<dbReference type="AlphaFoldDB" id="A0AA38THA4"/>
<dbReference type="Proteomes" id="UP001172457">
    <property type="component" value="Chromosome 3"/>
</dbReference>
<evidence type="ECO:0000313" key="3">
    <source>
        <dbReference type="Proteomes" id="UP001172457"/>
    </source>
</evidence>